<organism evidence="2 3">
    <name type="scientific">Jaapia argillacea MUCL 33604</name>
    <dbReference type="NCBI Taxonomy" id="933084"/>
    <lineage>
        <taxon>Eukaryota</taxon>
        <taxon>Fungi</taxon>
        <taxon>Dikarya</taxon>
        <taxon>Basidiomycota</taxon>
        <taxon>Agaricomycotina</taxon>
        <taxon>Agaricomycetes</taxon>
        <taxon>Agaricomycetidae</taxon>
        <taxon>Jaapiales</taxon>
        <taxon>Jaapiaceae</taxon>
        <taxon>Jaapia</taxon>
    </lineage>
</organism>
<name>A0A067PMJ2_9AGAM</name>
<dbReference type="PROSITE" id="PS00109">
    <property type="entry name" value="PROTEIN_KINASE_TYR"/>
    <property type="match status" value="1"/>
</dbReference>
<evidence type="ECO:0000313" key="2">
    <source>
        <dbReference type="EMBL" id="KDQ51541.1"/>
    </source>
</evidence>
<reference evidence="3" key="1">
    <citation type="journal article" date="2014" name="Proc. Natl. Acad. Sci. U.S.A.">
        <title>Extensive sampling of basidiomycete genomes demonstrates inadequacy of the white-rot/brown-rot paradigm for wood decay fungi.</title>
        <authorList>
            <person name="Riley R."/>
            <person name="Salamov A.A."/>
            <person name="Brown D.W."/>
            <person name="Nagy L.G."/>
            <person name="Floudas D."/>
            <person name="Held B.W."/>
            <person name="Levasseur A."/>
            <person name="Lombard V."/>
            <person name="Morin E."/>
            <person name="Otillar R."/>
            <person name="Lindquist E.A."/>
            <person name="Sun H."/>
            <person name="LaButti K.M."/>
            <person name="Schmutz J."/>
            <person name="Jabbour D."/>
            <person name="Luo H."/>
            <person name="Baker S.E."/>
            <person name="Pisabarro A.G."/>
            <person name="Walton J.D."/>
            <person name="Blanchette R.A."/>
            <person name="Henrissat B."/>
            <person name="Martin F."/>
            <person name="Cullen D."/>
            <person name="Hibbett D.S."/>
            <person name="Grigoriev I.V."/>
        </authorList>
    </citation>
    <scope>NUCLEOTIDE SEQUENCE [LARGE SCALE GENOMIC DNA]</scope>
    <source>
        <strain evidence="3">MUCL 33604</strain>
    </source>
</reference>
<dbReference type="EMBL" id="KL197747">
    <property type="protein sequence ID" value="KDQ51541.1"/>
    <property type="molecule type" value="Genomic_DNA"/>
</dbReference>
<dbReference type="InParanoid" id="A0A067PMJ2"/>
<dbReference type="OrthoDB" id="4062651at2759"/>
<evidence type="ECO:0000259" key="1">
    <source>
        <dbReference type="PROSITE" id="PS50011"/>
    </source>
</evidence>
<evidence type="ECO:0000313" key="3">
    <source>
        <dbReference type="Proteomes" id="UP000027265"/>
    </source>
</evidence>
<dbReference type="InterPro" id="IPR000719">
    <property type="entry name" value="Prot_kinase_dom"/>
</dbReference>
<dbReference type="HOGENOM" id="CLU_021982_0_0_1"/>
<dbReference type="GO" id="GO:0005524">
    <property type="term" value="F:ATP binding"/>
    <property type="evidence" value="ECO:0007669"/>
    <property type="project" value="InterPro"/>
</dbReference>
<dbReference type="GO" id="GO:0004674">
    <property type="term" value="F:protein serine/threonine kinase activity"/>
    <property type="evidence" value="ECO:0007669"/>
    <property type="project" value="TreeGrafter"/>
</dbReference>
<dbReference type="InterPro" id="IPR008266">
    <property type="entry name" value="Tyr_kinase_AS"/>
</dbReference>
<dbReference type="InterPro" id="IPR051681">
    <property type="entry name" value="Ser/Thr_Kinases-Pseudokinases"/>
</dbReference>
<keyword evidence="3" id="KW-1185">Reference proteome</keyword>
<gene>
    <name evidence="2" type="ORF">JAAARDRAFT_503914</name>
</gene>
<dbReference type="PANTHER" id="PTHR44329">
    <property type="entry name" value="SERINE/THREONINE-PROTEIN KINASE TNNI3K-RELATED"/>
    <property type="match status" value="1"/>
</dbReference>
<dbReference type="Proteomes" id="UP000027265">
    <property type="component" value="Unassembled WGS sequence"/>
</dbReference>
<dbReference type="PROSITE" id="PS50011">
    <property type="entry name" value="PROTEIN_KINASE_DOM"/>
    <property type="match status" value="1"/>
</dbReference>
<dbReference type="SUPFAM" id="SSF56112">
    <property type="entry name" value="Protein kinase-like (PK-like)"/>
    <property type="match status" value="1"/>
</dbReference>
<dbReference type="AlphaFoldDB" id="A0A067PMJ2"/>
<protein>
    <recommendedName>
        <fullName evidence="1">Protein kinase domain-containing protein</fullName>
    </recommendedName>
</protein>
<feature type="domain" description="Protein kinase" evidence="1">
    <location>
        <begin position="193"/>
        <end position="482"/>
    </location>
</feature>
<sequence>MSPSIEKGKRIAKGSSIENGSGIRFQVRLSEDASWGVHDLLKPGCRIAPDKFVEQQKKAHDAELQKNFHAWVTETSNVLIEYNSTAQQLSVCEQHAVHICQDEPGFNALDRSWPNTDPIPCPAGVALREFTRNLICLWISTLRKVLWLLPTDGGFHSIFQFRRRTIRLLRRLCKSWNDFPAIWNVKGPGDITLSADNLSQPGGYSRVSRGTMNGSAEANTVALKKLVDNTDLRKSILREAIVWEQAVHPRIAKFLGLFSEEPGKLPDLLANKSLYMVSNFIEGTLAKDWAVPKTTTPKMINVVLRDVIDALHYLHNEMGIVHCDMRAANIMVDEKDRAHLIDFGLSNIRIDVNSLGQNLATTTQDLTNARWLPPEMFVSDDSARYTFHDVTTDMWAFGCVIMELYTKQNPWHTTPDGKLPGIIEQAVKAKAAYPWGVAAPKDIPEDMDPKLWDLVVNCWRQDSCRRAGATVALAVLKDISPT</sequence>
<dbReference type="Gene3D" id="1.10.510.10">
    <property type="entry name" value="Transferase(Phosphotransferase) domain 1"/>
    <property type="match status" value="1"/>
</dbReference>
<dbReference type="Pfam" id="PF00069">
    <property type="entry name" value="Pkinase"/>
    <property type="match status" value="1"/>
</dbReference>
<accession>A0A067PMJ2</accession>
<proteinExistence type="predicted"/>
<dbReference type="InterPro" id="IPR011009">
    <property type="entry name" value="Kinase-like_dom_sf"/>
</dbReference>